<dbReference type="RefSeq" id="WP_344509249.1">
    <property type="nucleotide sequence ID" value="NZ_BAAAQD010000021.1"/>
</dbReference>
<dbReference type="Proteomes" id="UP001501470">
    <property type="component" value="Unassembled WGS sequence"/>
</dbReference>
<accession>A0ABN2C0X1</accession>
<proteinExistence type="predicted"/>
<sequence>MTAGYGETLHQAWARVYSNAEEKIFPLWPIVDSICSCPNGNRPLDDPRRCQSPGKHPLYAPAHADKNDPLRGVCKYGGCGRVGHGLYDATADPEINAERWRRHPTAGIGLPAQGNGYAIIDVDPRHGGDESFWQLNAQCLARGVDLSSTVAQFSGEYGNSRGVHYLFRAPEGGVKGRANAFGPDLPGLDLRGRGHYIVVAPTVHVSGVEYEWVDWLADAAPWPEILNRIIDPPKAPPAPPMFRTGTPGGLGYANVALAREVAAVRSTGEGNRNNALNKSAYYLGQLVAGGELDRETVRAELKAAAESIGLTAAAAENTIESGFTAGAGKPRTRPEA</sequence>
<dbReference type="SUPFAM" id="SSF56747">
    <property type="entry name" value="Prim-pol domain"/>
    <property type="match status" value="1"/>
</dbReference>
<dbReference type="InterPro" id="IPR015330">
    <property type="entry name" value="DNA_primase/pol_bifunc_N"/>
</dbReference>
<dbReference type="Pfam" id="PF09250">
    <property type="entry name" value="Prim-Pol"/>
    <property type="match status" value="1"/>
</dbReference>
<feature type="domain" description="DNA primase/polymerase bifunctional N-terminal" evidence="1">
    <location>
        <begin position="14"/>
        <end position="226"/>
    </location>
</feature>
<organism evidence="2 3">
    <name type="scientific">Dactylosporangium maewongense</name>
    <dbReference type="NCBI Taxonomy" id="634393"/>
    <lineage>
        <taxon>Bacteria</taxon>
        <taxon>Bacillati</taxon>
        <taxon>Actinomycetota</taxon>
        <taxon>Actinomycetes</taxon>
        <taxon>Micromonosporales</taxon>
        <taxon>Micromonosporaceae</taxon>
        <taxon>Dactylosporangium</taxon>
    </lineage>
</organism>
<gene>
    <name evidence="2" type="ORF">GCM10009827_083760</name>
</gene>
<dbReference type="EMBL" id="BAAAQD010000021">
    <property type="protein sequence ID" value="GAA1550347.1"/>
    <property type="molecule type" value="Genomic_DNA"/>
</dbReference>
<dbReference type="CDD" id="cd04859">
    <property type="entry name" value="Prim_Pol"/>
    <property type="match status" value="1"/>
</dbReference>
<reference evidence="2 3" key="1">
    <citation type="journal article" date="2019" name="Int. J. Syst. Evol. Microbiol.">
        <title>The Global Catalogue of Microorganisms (GCM) 10K type strain sequencing project: providing services to taxonomists for standard genome sequencing and annotation.</title>
        <authorList>
            <consortium name="The Broad Institute Genomics Platform"/>
            <consortium name="The Broad Institute Genome Sequencing Center for Infectious Disease"/>
            <person name="Wu L."/>
            <person name="Ma J."/>
        </authorList>
    </citation>
    <scope>NUCLEOTIDE SEQUENCE [LARGE SCALE GENOMIC DNA]</scope>
    <source>
        <strain evidence="2 3">JCM 15933</strain>
    </source>
</reference>
<evidence type="ECO:0000313" key="3">
    <source>
        <dbReference type="Proteomes" id="UP001501470"/>
    </source>
</evidence>
<protein>
    <recommendedName>
        <fullName evidence="1">DNA primase/polymerase bifunctional N-terminal domain-containing protein</fullName>
    </recommendedName>
</protein>
<name>A0ABN2C0X1_9ACTN</name>
<comment type="caution">
    <text evidence="2">The sequence shown here is derived from an EMBL/GenBank/DDBJ whole genome shotgun (WGS) entry which is preliminary data.</text>
</comment>
<evidence type="ECO:0000313" key="2">
    <source>
        <dbReference type="EMBL" id="GAA1550347.1"/>
    </source>
</evidence>
<dbReference type="SMART" id="SM00943">
    <property type="entry name" value="Prim-Pol"/>
    <property type="match status" value="1"/>
</dbReference>
<keyword evidence="3" id="KW-1185">Reference proteome</keyword>
<evidence type="ECO:0000259" key="1">
    <source>
        <dbReference type="SMART" id="SM00943"/>
    </source>
</evidence>